<dbReference type="AlphaFoldDB" id="A0A7H0IBP7"/>
<dbReference type="CDD" id="cd03139">
    <property type="entry name" value="GATase1_PfpI_2"/>
    <property type="match status" value="1"/>
</dbReference>
<dbReference type="GO" id="GO:0006355">
    <property type="term" value="P:regulation of DNA-templated transcription"/>
    <property type="evidence" value="ECO:0007669"/>
    <property type="project" value="TreeGrafter"/>
</dbReference>
<dbReference type="PANTHER" id="PTHR43130">
    <property type="entry name" value="ARAC-FAMILY TRANSCRIPTIONAL REGULATOR"/>
    <property type="match status" value="1"/>
</dbReference>
<protein>
    <submittedName>
        <fullName evidence="3">DJ-1/PfpI family protein</fullName>
    </submittedName>
</protein>
<dbReference type="Pfam" id="PF01965">
    <property type="entry name" value="DJ-1_PfpI"/>
    <property type="match status" value="1"/>
</dbReference>
<dbReference type="Proteomes" id="UP000516052">
    <property type="component" value="Chromosome"/>
</dbReference>
<dbReference type="SUPFAM" id="SSF52317">
    <property type="entry name" value="Class I glutamine amidotransferase-like"/>
    <property type="match status" value="1"/>
</dbReference>
<dbReference type="InterPro" id="IPR052158">
    <property type="entry name" value="INH-QAR"/>
</dbReference>
<organism evidence="3 4">
    <name type="scientific">Streptomyces roseirectus</name>
    <dbReference type="NCBI Taxonomy" id="2768066"/>
    <lineage>
        <taxon>Bacteria</taxon>
        <taxon>Bacillati</taxon>
        <taxon>Actinomycetota</taxon>
        <taxon>Actinomycetes</taxon>
        <taxon>Kitasatosporales</taxon>
        <taxon>Streptomycetaceae</taxon>
        <taxon>Streptomyces</taxon>
    </lineage>
</organism>
<gene>
    <name evidence="3" type="ORF">IAG44_12645</name>
</gene>
<name>A0A7H0IBP7_9ACTN</name>
<dbReference type="InterPro" id="IPR006311">
    <property type="entry name" value="TAT_signal"/>
</dbReference>
<accession>A0A7H0IBP7</accession>
<feature type="region of interest" description="Disordered" evidence="1">
    <location>
        <begin position="33"/>
        <end position="60"/>
    </location>
</feature>
<evidence type="ECO:0000256" key="1">
    <source>
        <dbReference type="SAM" id="MobiDB-lite"/>
    </source>
</evidence>
<proteinExistence type="predicted"/>
<keyword evidence="4" id="KW-1185">Reference proteome</keyword>
<feature type="domain" description="DJ-1/PfpI" evidence="2">
    <location>
        <begin position="66"/>
        <end position="228"/>
    </location>
</feature>
<dbReference type="KEGG" id="sroi:IAG44_12645"/>
<dbReference type="PANTHER" id="PTHR43130:SF2">
    <property type="entry name" value="DJ-1_PFPI DOMAIN-CONTAINING PROTEIN"/>
    <property type="match status" value="1"/>
</dbReference>
<reference evidence="3 4" key="1">
    <citation type="submission" date="2020-08" db="EMBL/GenBank/DDBJ databases">
        <title>A novel species.</title>
        <authorList>
            <person name="Gao J."/>
        </authorList>
    </citation>
    <scope>NUCLEOTIDE SEQUENCE [LARGE SCALE GENOMIC DNA]</scope>
    <source>
        <strain evidence="3 4">CRXT-G-22</strain>
    </source>
</reference>
<dbReference type="PROSITE" id="PS51318">
    <property type="entry name" value="TAT"/>
    <property type="match status" value="1"/>
</dbReference>
<evidence type="ECO:0000313" key="3">
    <source>
        <dbReference type="EMBL" id="QNP70213.1"/>
    </source>
</evidence>
<dbReference type="Gene3D" id="3.40.50.880">
    <property type="match status" value="1"/>
</dbReference>
<dbReference type="RefSeq" id="WP_187747230.1">
    <property type="nucleotide sequence ID" value="NZ_CP060828.1"/>
</dbReference>
<dbReference type="EMBL" id="CP060828">
    <property type="protein sequence ID" value="QNP70213.1"/>
    <property type="molecule type" value="Genomic_DNA"/>
</dbReference>
<evidence type="ECO:0000259" key="2">
    <source>
        <dbReference type="Pfam" id="PF01965"/>
    </source>
</evidence>
<evidence type="ECO:0000313" key="4">
    <source>
        <dbReference type="Proteomes" id="UP000516052"/>
    </source>
</evidence>
<dbReference type="InterPro" id="IPR029062">
    <property type="entry name" value="Class_I_gatase-like"/>
</dbReference>
<dbReference type="InterPro" id="IPR002818">
    <property type="entry name" value="DJ-1/PfpI"/>
</dbReference>
<sequence length="279" mass="29985">MTNDHATNAHPAQSTFARRTLFGATAAAALTATTVGRAQATPSTRTTPHTRTTPTTSTTRATPTLRIGVYLYDGFSLLDPTGPTEVLSRLPGAEVTMIADRRRPISTDTLATTVLADRAFTEVDHLDVLLIPGGDERGTIGAMTDPALQNWIRAIHRRTRWTTSVCTGSVILAATGILDGREATTHWSAAEYLETHYDVTYLPRRYVESGRIITAAGVSAGIDMALYLAARLTDEHTARAIQLGIEYDPQPPFDAGDATKADAALKARAAELILASQKR</sequence>